<dbReference type="InterPro" id="IPR036390">
    <property type="entry name" value="WH_DNA-bd_sf"/>
</dbReference>
<name>A0A8B6X6L2_9BURK</name>
<organism evidence="2 3">
    <name type="scientific">Derxia gummosa DSM 723</name>
    <dbReference type="NCBI Taxonomy" id="1121388"/>
    <lineage>
        <taxon>Bacteria</taxon>
        <taxon>Pseudomonadati</taxon>
        <taxon>Pseudomonadota</taxon>
        <taxon>Betaproteobacteria</taxon>
        <taxon>Burkholderiales</taxon>
        <taxon>Alcaligenaceae</taxon>
        <taxon>Derxia</taxon>
    </lineage>
</organism>
<reference evidence="3" key="1">
    <citation type="submission" date="2025-08" db="UniProtKB">
        <authorList>
            <consortium name="RefSeq"/>
        </authorList>
    </citation>
    <scope>IDENTIFICATION</scope>
</reference>
<proteinExistence type="predicted"/>
<dbReference type="PANTHER" id="PTHR38431">
    <property type="entry name" value="BLL2305 PROTEIN"/>
    <property type="match status" value="1"/>
</dbReference>
<dbReference type="RefSeq" id="WP_028312923.1">
    <property type="nucleotide sequence ID" value="NZ_KI519499.1"/>
</dbReference>
<dbReference type="InterPro" id="IPR024370">
    <property type="entry name" value="PBP_domain"/>
</dbReference>
<evidence type="ECO:0000313" key="2">
    <source>
        <dbReference type="Proteomes" id="UP000675920"/>
    </source>
</evidence>
<dbReference type="InterPro" id="IPR036388">
    <property type="entry name" value="WH-like_DNA-bd_sf"/>
</dbReference>
<dbReference type="Gene3D" id="1.10.10.10">
    <property type="entry name" value="Winged helix-like DNA-binding domain superfamily/Winged helix DNA-binding domain"/>
    <property type="match status" value="1"/>
</dbReference>
<dbReference type="Pfam" id="PF12727">
    <property type="entry name" value="PBP_like"/>
    <property type="match status" value="1"/>
</dbReference>
<protein>
    <submittedName>
        <fullName evidence="3">Substrate-binding domain-containing protein</fullName>
    </submittedName>
</protein>
<keyword evidence="2" id="KW-1185">Reference proteome</keyword>
<dbReference type="SUPFAM" id="SSF46785">
    <property type="entry name" value="Winged helix' DNA-binding domain"/>
    <property type="match status" value="1"/>
</dbReference>
<dbReference type="Gene3D" id="3.40.190.10">
    <property type="entry name" value="Periplasmic binding protein-like II"/>
    <property type="match status" value="1"/>
</dbReference>
<dbReference type="AlphaFoldDB" id="A0A8B6X6L2"/>
<evidence type="ECO:0000313" key="3">
    <source>
        <dbReference type="RefSeq" id="WP_028312923.1"/>
    </source>
</evidence>
<sequence>MFKILIRPRWTIRRTDGTELPQRLIELLGAVHERGSLLAGCEAIGLSYRHAWGLLREAEAGLGAPLVLMERGKGSTLTALGERLVWADRRIDARLSPALDMLGSEIEVELRRTLSAQPSGLRIHASHGFAMEVLHAQATAADIAVELKYCSAEEALGALRNGHCELAGMHLPIGEQEAAARRHYGSALGGERQRLVHVATRRQGLMVAPGNPRKIYELADLARNGVRFVNRQPGSGTRLLLDLLLKQAKVQARRIDGYQQSEFTHAAVAAYVASGMADAAFGVETPARRFGLDFIPLHNERYFLLCDAATLESPAVVRVLDVLRSPAFRVATDALAGYDAEGAGEVSAAAEAWLAPAMRRGKAG</sequence>
<dbReference type="PANTHER" id="PTHR38431:SF1">
    <property type="entry name" value="BLL2305 PROTEIN"/>
    <property type="match status" value="1"/>
</dbReference>
<feature type="domain" description="PBP" evidence="1">
    <location>
        <begin position="137"/>
        <end position="324"/>
    </location>
</feature>
<evidence type="ECO:0000259" key="1">
    <source>
        <dbReference type="Pfam" id="PF12727"/>
    </source>
</evidence>
<dbReference type="SUPFAM" id="SSF53850">
    <property type="entry name" value="Periplasmic binding protein-like II"/>
    <property type="match status" value="1"/>
</dbReference>
<accession>A0A8B6X6L2</accession>
<dbReference type="OrthoDB" id="9805928at2"/>
<dbReference type="Proteomes" id="UP000675920">
    <property type="component" value="Unplaced"/>
</dbReference>